<evidence type="ECO:0000256" key="4">
    <source>
        <dbReference type="ARBA" id="ARBA00010772"/>
    </source>
</evidence>
<dbReference type="GO" id="GO:0005829">
    <property type="term" value="C:cytosol"/>
    <property type="evidence" value="ECO:0007669"/>
    <property type="project" value="TreeGrafter"/>
</dbReference>
<dbReference type="AlphaFoldDB" id="A0A8H2VPW7"/>
<name>A0A8H2VPW7_9HELO</name>
<evidence type="ECO:0000259" key="15">
    <source>
        <dbReference type="Pfam" id="PF20511"/>
    </source>
</evidence>
<sequence length="414" mass="45011">MSSKMSASSSVIQLECQCNNYPWGKQGKESLAAKYAAATPGGKFKLDESKEYAEMWMGTYPTTPSLILSNGKDLQEHLNANKEKLIGKPILDKFGADLPYLPKILSIAKALPLQIHPDKDLATKLHKRDPERFGDPNHKPEIAVALGKFETFVGWKPLSEIQSLFTSIPVLSSKFLTSPSNTIDKDALKFIVHKILTLSDDEVTSIYNALKEIPSSDFPTSSHVPELLPRLASQYSASDPGNLVALLTMNFLTLQKGDAIYVPADGIHAYLSGDIVECMARSDNVINSGFCPRADRDSAELFSAALTFSPVGKDECILKPTSSPKGKNGKTKVLAPPMSEFDMLIMALEKGEKETIEKLGGPSIMVITGGKGTLKVGGEKFELKEGYVFFVGVGTELEFEAEEGLEAHVAFCEA</sequence>
<dbReference type="SUPFAM" id="SSF51182">
    <property type="entry name" value="RmlC-like cupins"/>
    <property type="match status" value="1"/>
</dbReference>
<evidence type="ECO:0000256" key="2">
    <source>
        <dbReference type="ARBA" id="ARBA00002564"/>
    </source>
</evidence>
<feature type="binding site" evidence="12">
    <location>
        <position position="114"/>
    </location>
    <ligand>
        <name>Zn(2+)</name>
        <dbReference type="ChEBI" id="CHEBI:29105"/>
    </ligand>
</feature>
<evidence type="ECO:0000256" key="10">
    <source>
        <dbReference type="ARBA" id="ARBA00029741"/>
    </source>
</evidence>
<feature type="domain" description="Phosphomannose isomerase type I catalytic" evidence="15">
    <location>
        <begin position="12"/>
        <end position="158"/>
    </location>
</feature>
<evidence type="ECO:0000313" key="16">
    <source>
        <dbReference type="EMBL" id="CAD6442528.1"/>
    </source>
</evidence>
<dbReference type="Gene3D" id="2.60.120.10">
    <property type="entry name" value="Jelly Rolls"/>
    <property type="match status" value="2"/>
</dbReference>
<evidence type="ECO:0000256" key="7">
    <source>
        <dbReference type="ARBA" id="ARBA00022723"/>
    </source>
</evidence>
<evidence type="ECO:0000256" key="13">
    <source>
        <dbReference type="RuleBase" id="RU004189"/>
    </source>
</evidence>
<dbReference type="OrthoDB" id="6605218at2759"/>
<dbReference type="PANTHER" id="PTHR10309">
    <property type="entry name" value="MANNOSE-6-PHOSPHATE ISOMERASE"/>
    <property type="match status" value="1"/>
</dbReference>
<comment type="caution">
    <text evidence="16">The sequence shown here is derived from an EMBL/GenBank/DDBJ whole genome shotgun (WGS) entry which is preliminary data.</text>
</comment>
<dbReference type="Gene3D" id="1.10.441.10">
    <property type="entry name" value="Phosphomannose Isomerase, domain 2"/>
    <property type="match status" value="1"/>
</dbReference>
<evidence type="ECO:0000256" key="1">
    <source>
        <dbReference type="ARBA" id="ARBA00000757"/>
    </source>
</evidence>
<keyword evidence="8 12" id="KW-0862">Zinc</keyword>
<feature type="binding site" evidence="12">
    <location>
        <position position="268"/>
    </location>
    <ligand>
        <name>Zn(2+)</name>
        <dbReference type="ChEBI" id="CHEBI:29105"/>
    </ligand>
</feature>
<dbReference type="PIRSF" id="PIRSF001480">
    <property type="entry name" value="Mannose-6-phosphate_isomerase"/>
    <property type="match status" value="1"/>
</dbReference>
<evidence type="ECO:0000256" key="3">
    <source>
        <dbReference type="ARBA" id="ARBA00004666"/>
    </source>
</evidence>
<evidence type="ECO:0000256" key="5">
    <source>
        <dbReference type="ARBA" id="ARBA00011956"/>
    </source>
</evidence>
<comment type="function">
    <text evidence="2">Involved in the synthesis of the GDP-mannose and dolichol-phosphate-mannose required for a number of critical mannosyl transfer reactions.</text>
</comment>
<evidence type="ECO:0000256" key="12">
    <source>
        <dbReference type="PIRSR" id="PIRSR001480-2"/>
    </source>
</evidence>
<comment type="similarity">
    <text evidence="4 13">Belongs to the mannose-6-phosphate isomerase type 1 family.</text>
</comment>
<dbReference type="InterPro" id="IPR046457">
    <property type="entry name" value="PMI_typeI_cat"/>
</dbReference>
<feature type="domain" description="Phosphomannose isomerase type I C-terminal" evidence="14">
    <location>
        <begin position="336"/>
        <end position="378"/>
    </location>
</feature>
<dbReference type="PRINTS" id="PR00714">
    <property type="entry name" value="MAN6PISMRASE"/>
</dbReference>
<gene>
    <name evidence="16" type="ORF">SCLTRI_LOCUS2313</name>
</gene>
<dbReference type="Pfam" id="PF20511">
    <property type="entry name" value="PMI_typeI_cat"/>
    <property type="match status" value="1"/>
</dbReference>
<evidence type="ECO:0000256" key="11">
    <source>
        <dbReference type="ARBA" id="ARBA00030762"/>
    </source>
</evidence>
<keyword evidence="17" id="KW-1185">Reference proteome</keyword>
<keyword evidence="9" id="KW-0413">Isomerase</keyword>
<dbReference type="Proteomes" id="UP000624404">
    <property type="component" value="Unassembled WGS sequence"/>
</dbReference>
<organism evidence="16 17">
    <name type="scientific">Sclerotinia trifoliorum</name>
    <dbReference type="NCBI Taxonomy" id="28548"/>
    <lineage>
        <taxon>Eukaryota</taxon>
        <taxon>Fungi</taxon>
        <taxon>Dikarya</taxon>
        <taxon>Ascomycota</taxon>
        <taxon>Pezizomycotina</taxon>
        <taxon>Leotiomycetes</taxon>
        <taxon>Helotiales</taxon>
        <taxon>Sclerotiniaceae</taxon>
        <taxon>Sclerotinia</taxon>
    </lineage>
</organism>
<feature type="binding site" evidence="12">
    <location>
        <position position="141"/>
    </location>
    <ligand>
        <name>Zn(2+)</name>
        <dbReference type="ChEBI" id="CHEBI:29105"/>
    </ligand>
</feature>
<dbReference type="InterPro" id="IPR046456">
    <property type="entry name" value="PMI_typeI_C"/>
</dbReference>
<feature type="binding site" evidence="12">
    <location>
        <position position="116"/>
    </location>
    <ligand>
        <name>Zn(2+)</name>
        <dbReference type="ChEBI" id="CHEBI:29105"/>
    </ligand>
</feature>
<evidence type="ECO:0000313" key="17">
    <source>
        <dbReference type="Proteomes" id="UP000624404"/>
    </source>
</evidence>
<dbReference type="GO" id="GO:0009298">
    <property type="term" value="P:GDP-mannose biosynthetic process"/>
    <property type="evidence" value="ECO:0007669"/>
    <property type="project" value="UniProtKB-UniPathway"/>
</dbReference>
<comment type="pathway">
    <text evidence="3">Nucleotide-sugar biosynthesis; GDP-alpha-D-mannose biosynthesis; alpha-D-mannose 1-phosphate from D-fructose 6-phosphate: step 1/2.</text>
</comment>
<dbReference type="GO" id="GO:0008270">
    <property type="term" value="F:zinc ion binding"/>
    <property type="evidence" value="ECO:0007669"/>
    <property type="project" value="InterPro"/>
</dbReference>
<dbReference type="InterPro" id="IPR016305">
    <property type="entry name" value="Mannose-6-P_Isomerase"/>
</dbReference>
<proteinExistence type="inferred from homology"/>
<evidence type="ECO:0000256" key="9">
    <source>
        <dbReference type="ARBA" id="ARBA00023235"/>
    </source>
</evidence>
<evidence type="ECO:0000256" key="8">
    <source>
        <dbReference type="ARBA" id="ARBA00022833"/>
    </source>
</evidence>
<dbReference type="PANTHER" id="PTHR10309:SF4">
    <property type="entry name" value="MANNOSE-6-PHOSPHATE ISOMERASE"/>
    <property type="match status" value="1"/>
</dbReference>
<keyword evidence="7 12" id="KW-0479">Metal-binding</keyword>
<evidence type="ECO:0000256" key="6">
    <source>
        <dbReference type="ARBA" id="ARBA00018236"/>
    </source>
</evidence>
<dbReference type="GO" id="GO:0004476">
    <property type="term" value="F:mannose-6-phosphate isomerase activity"/>
    <property type="evidence" value="ECO:0007669"/>
    <property type="project" value="UniProtKB-EC"/>
</dbReference>
<comment type="catalytic activity">
    <reaction evidence="1">
        <text>D-mannose 6-phosphate = D-fructose 6-phosphate</text>
        <dbReference type="Rhea" id="RHEA:12356"/>
        <dbReference type="ChEBI" id="CHEBI:58735"/>
        <dbReference type="ChEBI" id="CHEBI:61527"/>
        <dbReference type="EC" id="5.3.1.8"/>
    </reaction>
</comment>
<dbReference type="InterPro" id="IPR011051">
    <property type="entry name" value="RmlC_Cupin_sf"/>
</dbReference>
<dbReference type="InterPro" id="IPR014710">
    <property type="entry name" value="RmlC-like_jellyroll"/>
</dbReference>
<comment type="cofactor">
    <cofactor evidence="12">
        <name>Zn(2+)</name>
        <dbReference type="ChEBI" id="CHEBI:29105"/>
    </cofactor>
    <text evidence="12">Binds 1 zinc ion per subunit.</text>
</comment>
<protein>
    <recommendedName>
        <fullName evidence="6">Mannose-6-phosphate isomerase</fullName>
        <ecNumber evidence="5">5.3.1.8</ecNumber>
    </recommendedName>
    <alternativeName>
        <fullName evidence="10">Phosphohexomutase</fullName>
    </alternativeName>
    <alternativeName>
        <fullName evidence="11">Phosphomannose isomerase</fullName>
    </alternativeName>
</protein>
<dbReference type="NCBIfam" id="TIGR00218">
    <property type="entry name" value="manA"/>
    <property type="match status" value="1"/>
</dbReference>
<dbReference type="CDD" id="cd07011">
    <property type="entry name" value="cupin_PMI_type_I_N"/>
    <property type="match status" value="1"/>
</dbReference>
<accession>A0A8H2VPW7</accession>
<dbReference type="EC" id="5.3.1.8" evidence="5"/>
<reference evidence="16" key="1">
    <citation type="submission" date="2020-10" db="EMBL/GenBank/DDBJ databases">
        <authorList>
            <person name="Kusch S."/>
        </authorList>
    </citation>
    <scope>NUCLEOTIDE SEQUENCE</scope>
    <source>
        <strain evidence="16">SwB9</strain>
    </source>
</reference>
<dbReference type="Pfam" id="PF01238">
    <property type="entry name" value="PMI_typeI_C"/>
    <property type="match status" value="1"/>
</dbReference>
<dbReference type="GO" id="GO:0005975">
    <property type="term" value="P:carbohydrate metabolic process"/>
    <property type="evidence" value="ECO:0007669"/>
    <property type="project" value="InterPro"/>
</dbReference>
<dbReference type="UniPathway" id="UPA00126">
    <property type="reaction ID" value="UER00423"/>
</dbReference>
<dbReference type="EMBL" id="CAJHIA010000008">
    <property type="protein sequence ID" value="CAD6442528.1"/>
    <property type="molecule type" value="Genomic_DNA"/>
</dbReference>
<evidence type="ECO:0000259" key="14">
    <source>
        <dbReference type="Pfam" id="PF01238"/>
    </source>
</evidence>
<dbReference type="InterPro" id="IPR001250">
    <property type="entry name" value="Man6P_Isoase-1"/>
</dbReference>